<keyword evidence="8 10" id="KW-0717">Septation</keyword>
<evidence type="ECO:0000256" key="8">
    <source>
        <dbReference type="ARBA" id="ARBA00023210"/>
    </source>
</evidence>
<dbReference type="PANTHER" id="PTHR11649">
    <property type="entry name" value="MSS1/TRME-RELATED GTP-BINDING PROTEIN"/>
    <property type="match status" value="1"/>
</dbReference>
<dbReference type="PROSITE" id="PS51706">
    <property type="entry name" value="G_ENGB"/>
    <property type="match status" value="1"/>
</dbReference>
<sequence length="202" mass="22982">MTSQFEVKQIEFVRSATRPEEFPPDDLPMVGFAGRSNVGKSSLLNTLANRKRLAIVSSTPGRTRLLNFYLVNKALYFVDLPGYGFARVAKSEQARWEAMVTCFVERNPRLCVMVTLFDVRRQLEEDDRALLDWLEYHGVPIIAVLTKADKLGRGAQLQALRQMEKALVPWQPRAVLLFSALKRQGREELLELIGQLAFEKNG</sequence>
<keyword evidence="3 10" id="KW-0132">Cell division</keyword>
<dbReference type="NCBIfam" id="TIGR00231">
    <property type="entry name" value="small_GTP"/>
    <property type="match status" value="1"/>
</dbReference>
<dbReference type="HAMAP" id="MF_00321">
    <property type="entry name" value="GTPase_EngB"/>
    <property type="match status" value="1"/>
</dbReference>
<reference evidence="12 13" key="1">
    <citation type="submission" date="2018-05" db="EMBL/GenBank/DDBJ databases">
        <title>A metagenomic window into the 2 km-deep terrestrial subsurface aquifer revealed taxonomically and functionally diverse microbial community comprising novel uncultured bacterial lineages.</title>
        <authorList>
            <person name="Kadnikov V.V."/>
            <person name="Mardanov A.V."/>
            <person name="Beletsky A.V."/>
            <person name="Banks D."/>
            <person name="Pimenov N.V."/>
            <person name="Frank Y.A."/>
            <person name="Karnachuk O.V."/>
            <person name="Ravin N.V."/>
        </authorList>
    </citation>
    <scope>NUCLEOTIDE SEQUENCE [LARGE SCALE GENOMIC DNA]</scope>
    <source>
        <strain evidence="12">BY</strain>
    </source>
</reference>
<dbReference type="EMBL" id="CP030759">
    <property type="protein sequence ID" value="AXA37006.1"/>
    <property type="molecule type" value="Genomic_DNA"/>
</dbReference>
<evidence type="ECO:0000256" key="2">
    <source>
        <dbReference type="ARBA" id="ARBA00009638"/>
    </source>
</evidence>
<dbReference type="PANTHER" id="PTHR11649:SF13">
    <property type="entry name" value="ENGB-TYPE G DOMAIN-CONTAINING PROTEIN"/>
    <property type="match status" value="1"/>
</dbReference>
<evidence type="ECO:0000313" key="13">
    <source>
        <dbReference type="Proteomes" id="UP000262583"/>
    </source>
</evidence>
<organism evidence="12 13">
    <name type="scientific">Sumerlaea chitinivorans</name>
    <dbReference type="NCBI Taxonomy" id="2250252"/>
    <lineage>
        <taxon>Bacteria</taxon>
        <taxon>Candidatus Sumerlaeota</taxon>
        <taxon>Candidatus Sumerlaeia</taxon>
        <taxon>Candidatus Sumerlaeales</taxon>
        <taxon>Candidatus Sumerlaeaceae</taxon>
        <taxon>Candidatus Sumerlaea</taxon>
    </lineage>
</organism>
<dbReference type="KEGG" id="schv:BRCON_2229"/>
<dbReference type="GO" id="GO:0046872">
    <property type="term" value="F:metal ion binding"/>
    <property type="evidence" value="ECO:0007669"/>
    <property type="project" value="UniProtKB-KW"/>
</dbReference>
<keyword evidence="9 10" id="KW-0131">Cell cycle</keyword>
<proteinExistence type="inferred from homology"/>
<dbReference type="InterPro" id="IPR006073">
    <property type="entry name" value="GTP-bd"/>
</dbReference>
<dbReference type="CDD" id="cd01876">
    <property type="entry name" value="YihA_EngB"/>
    <property type="match status" value="1"/>
</dbReference>
<evidence type="ECO:0000256" key="10">
    <source>
        <dbReference type="HAMAP-Rule" id="MF_00321"/>
    </source>
</evidence>
<dbReference type="GO" id="GO:0005829">
    <property type="term" value="C:cytosol"/>
    <property type="evidence" value="ECO:0007669"/>
    <property type="project" value="TreeGrafter"/>
</dbReference>
<evidence type="ECO:0000256" key="6">
    <source>
        <dbReference type="ARBA" id="ARBA00022842"/>
    </source>
</evidence>
<evidence type="ECO:0000256" key="5">
    <source>
        <dbReference type="ARBA" id="ARBA00022741"/>
    </source>
</evidence>
<evidence type="ECO:0000313" key="12">
    <source>
        <dbReference type="EMBL" id="AXA37006.1"/>
    </source>
</evidence>
<dbReference type="GO" id="GO:0000917">
    <property type="term" value="P:division septum assembly"/>
    <property type="evidence" value="ECO:0007669"/>
    <property type="project" value="UniProtKB-KW"/>
</dbReference>
<keyword evidence="5 10" id="KW-0547">Nucleotide-binding</keyword>
<dbReference type="Proteomes" id="UP000262583">
    <property type="component" value="Chromosome"/>
</dbReference>
<keyword evidence="6" id="KW-0460">Magnesium</keyword>
<evidence type="ECO:0000256" key="9">
    <source>
        <dbReference type="ARBA" id="ARBA00023306"/>
    </source>
</evidence>
<dbReference type="InterPro" id="IPR005225">
    <property type="entry name" value="Small_GTP-bd"/>
</dbReference>
<dbReference type="FunFam" id="3.40.50.300:FF:000098">
    <property type="entry name" value="Probable GTP-binding protein EngB"/>
    <property type="match status" value="1"/>
</dbReference>
<dbReference type="InterPro" id="IPR019987">
    <property type="entry name" value="GTP-bd_ribosome_bio_YsxC"/>
</dbReference>
<comment type="similarity">
    <text evidence="2 10">Belongs to the TRAFAC class TrmE-Era-EngA-EngB-Septin-like GTPase superfamily. EngB GTPase family.</text>
</comment>
<evidence type="ECO:0000256" key="3">
    <source>
        <dbReference type="ARBA" id="ARBA00022618"/>
    </source>
</evidence>
<dbReference type="GO" id="GO:0005525">
    <property type="term" value="F:GTP binding"/>
    <property type="evidence" value="ECO:0007669"/>
    <property type="project" value="UniProtKB-UniRule"/>
</dbReference>
<keyword evidence="7 10" id="KW-0342">GTP-binding</keyword>
<dbReference type="Gene3D" id="3.40.50.300">
    <property type="entry name" value="P-loop containing nucleotide triphosphate hydrolases"/>
    <property type="match status" value="1"/>
</dbReference>
<comment type="function">
    <text evidence="10">Necessary for normal cell division and for the maintenance of normal septation.</text>
</comment>
<accession>A0A2Z4Y7K3</accession>
<keyword evidence="4" id="KW-0479">Metal-binding</keyword>
<comment type="cofactor">
    <cofactor evidence="1">
        <name>Mg(2+)</name>
        <dbReference type="ChEBI" id="CHEBI:18420"/>
    </cofactor>
</comment>
<evidence type="ECO:0000256" key="4">
    <source>
        <dbReference type="ARBA" id="ARBA00022723"/>
    </source>
</evidence>
<dbReference type="SUPFAM" id="SSF52540">
    <property type="entry name" value="P-loop containing nucleoside triphosphate hydrolases"/>
    <property type="match status" value="1"/>
</dbReference>
<dbReference type="InterPro" id="IPR030393">
    <property type="entry name" value="G_ENGB_dom"/>
</dbReference>
<evidence type="ECO:0000256" key="7">
    <source>
        <dbReference type="ARBA" id="ARBA00023134"/>
    </source>
</evidence>
<feature type="domain" description="EngB-type G" evidence="11">
    <location>
        <begin position="26"/>
        <end position="199"/>
    </location>
</feature>
<evidence type="ECO:0000259" key="11">
    <source>
        <dbReference type="PROSITE" id="PS51706"/>
    </source>
</evidence>
<name>A0A2Z4Y7K3_SUMC1</name>
<dbReference type="NCBIfam" id="TIGR03598">
    <property type="entry name" value="GTPase_YsxC"/>
    <property type="match status" value="1"/>
</dbReference>
<dbReference type="AlphaFoldDB" id="A0A2Z4Y7K3"/>
<evidence type="ECO:0000256" key="1">
    <source>
        <dbReference type="ARBA" id="ARBA00001946"/>
    </source>
</evidence>
<gene>
    <name evidence="10" type="primary">engB</name>
    <name evidence="12" type="ORF">BRCON_2229</name>
</gene>
<protein>
    <recommendedName>
        <fullName evidence="10">Probable GTP-binding protein EngB</fullName>
    </recommendedName>
</protein>
<dbReference type="Pfam" id="PF01926">
    <property type="entry name" value="MMR_HSR1"/>
    <property type="match status" value="1"/>
</dbReference>
<dbReference type="InterPro" id="IPR027417">
    <property type="entry name" value="P-loop_NTPase"/>
</dbReference>